<dbReference type="Proteomes" id="UP000054526">
    <property type="component" value="Unassembled WGS sequence"/>
</dbReference>
<evidence type="ECO:0000313" key="2">
    <source>
        <dbReference type="EMBL" id="KIL37740.1"/>
    </source>
</evidence>
<dbReference type="SUPFAM" id="SSF53448">
    <property type="entry name" value="Nucleotide-diphospho-sugar transferases"/>
    <property type="match status" value="1"/>
</dbReference>
<proteinExistence type="predicted"/>
<keyword evidence="3" id="KW-1185">Reference proteome</keyword>
<comment type="caution">
    <text evidence="2">The sequence shown here is derived from an EMBL/GenBank/DDBJ whole genome shotgun (WGS) entry which is preliminary data.</text>
</comment>
<protein>
    <submittedName>
        <fullName evidence="2">Glycosyl transferase family 2</fullName>
    </submittedName>
</protein>
<evidence type="ECO:0000313" key="3">
    <source>
        <dbReference type="Proteomes" id="UP000054526"/>
    </source>
</evidence>
<dbReference type="PANTHER" id="PTHR48090:SF7">
    <property type="entry name" value="RFBJ PROTEIN"/>
    <property type="match status" value="1"/>
</dbReference>
<organism evidence="2 3">
    <name type="scientific">Cohnella kolymensis</name>
    <dbReference type="NCBI Taxonomy" id="1590652"/>
    <lineage>
        <taxon>Bacteria</taxon>
        <taxon>Bacillati</taxon>
        <taxon>Bacillota</taxon>
        <taxon>Bacilli</taxon>
        <taxon>Bacillales</taxon>
        <taxon>Paenibacillaceae</taxon>
        <taxon>Cohnella</taxon>
    </lineage>
</organism>
<dbReference type="PANTHER" id="PTHR48090">
    <property type="entry name" value="UNDECAPRENYL-PHOSPHATE 4-DEOXY-4-FORMAMIDO-L-ARABINOSE TRANSFERASE-RELATED"/>
    <property type="match status" value="1"/>
</dbReference>
<dbReference type="CDD" id="cd04179">
    <property type="entry name" value="DPM_DPG-synthase_like"/>
    <property type="match status" value="1"/>
</dbReference>
<sequence>MKLIVVIPALNEESSVGQVIRKVPRAFNPEVDVQVLVVNDGSTDRTPDVSFLEGADYVISSPERRGLGAAVREGLREAYRLGADVAVMIDADDEYPADHIPQVVEPVLTGSADYVLASRFAGRIQGMKLHRRLGNYTFTLLQMMLLRRKITDGQTGLRAFSRAALQRLDIIHDYNYAQVMTLNLVRQGFRMAEVPIPYKTRTTGTSFIRFWPYMSRVLPAIVREMARKPKRGEHDKVLVLYEHLTKGAPFH</sequence>
<dbReference type="Pfam" id="PF00535">
    <property type="entry name" value="Glycos_transf_2"/>
    <property type="match status" value="1"/>
</dbReference>
<dbReference type="Gene3D" id="3.90.550.10">
    <property type="entry name" value="Spore Coat Polysaccharide Biosynthesis Protein SpsA, Chain A"/>
    <property type="match status" value="1"/>
</dbReference>
<feature type="domain" description="Glycosyltransferase 2-like" evidence="1">
    <location>
        <begin position="5"/>
        <end position="167"/>
    </location>
</feature>
<evidence type="ECO:0000259" key="1">
    <source>
        <dbReference type="Pfam" id="PF00535"/>
    </source>
</evidence>
<keyword evidence="2" id="KW-0808">Transferase</keyword>
<name>A0ABR5A9L5_9BACL</name>
<dbReference type="InterPro" id="IPR050256">
    <property type="entry name" value="Glycosyltransferase_2"/>
</dbReference>
<reference evidence="2 3" key="1">
    <citation type="submission" date="2014-12" db="EMBL/GenBank/DDBJ databases">
        <title>Draft genome sequence of Cohnella kolymensis strain B-2846.</title>
        <authorList>
            <person name="Karlyshev A.V."/>
            <person name="Kudryashova E.B."/>
        </authorList>
    </citation>
    <scope>NUCLEOTIDE SEQUENCE [LARGE SCALE GENOMIC DNA]</scope>
    <source>
        <strain evidence="2 3">VKM B-2846</strain>
    </source>
</reference>
<gene>
    <name evidence="2" type="ORF">SD71_02045</name>
</gene>
<dbReference type="InterPro" id="IPR001173">
    <property type="entry name" value="Glyco_trans_2-like"/>
</dbReference>
<dbReference type="InterPro" id="IPR029044">
    <property type="entry name" value="Nucleotide-diphossugar_trans"/>
</dbReference>
<dbReference type="EMBL" id="JXAL01000001">
    <property type="protein sequence ID" value="KIL37740.1"/>
    <property type="molecule type" value="Genomic_DNA"/>
</dbReference>
<dbReference type="GO" id="GO:0016740">
    <property type="term" value="F:transferase activity"/>
    <property type="evidence" value="ECO:0007669"/>
    <property type="project" value="UniProtKB-KW"/>
</dbReference>
<accession>A0ABR5A9L5</accession>